<feature type="domain" description="YubB ferredoxin-like" evidence="2">
    <location>
        <begin position="129"/>
        <end position="201"/>
    </location>
</feature>
<sequence length="245" mass="28624">MPNWCRNELKVSPGNWLYPEAEKEEFLDALRESITRYAERMKALEVASKAAREKEKGISFSVDYFRTDKTRKLFDFENFLPYPENFRERDNDSASLTQAEMAEKYGKDARGYTSDGYNSGGYEWCVANWGTKWNASSVAWVDVHDTLYFDTPWGPPWPVLEAMHKRFPTFTFYFEWYERGMAMMGGCVYVPEEDATEYPEEYVPMGKEHDVEMALKKNEAPPVFPWAAGQPYNHWEQPYMGFKGG</sequence>
<dbReference type="Proteomes" id="UP000222950">
    <property type="component" value="Segment"/>
</dbReference>
<protein>
    <recommendedName>
        <fullName evidence="2">YubB ferredoxin-like domain-containing protein</fullName>
    </recommendedName>
</protein>
<evidence type="ECO:0000313" key="3">
    <source>
        <dbReference type="EMBL" id="BAW19292.1"/>
    </source>
</evidence>
<evidence type="ECO:0000259" key="2">
    <source>
        <dbReference type="Pfam" id="PF18406"/>
    </source>
</evidence>
<name>A0A1L7N1D2_9CAUD</name>
<reference evidence="3 4" key="1">
    <citation type="submission" date="2016-12" db="EMBL/GenBank/DDBJ databases">
        <title>Characterization of two jumbo phages RP12 and RP31 infecting the phytopathogen Ralstonia solanacearum.</title>
        <authorList>
            <person name="Kawasaki T."/>
            <person name="Yoshikawa G."/>
            <person name="Ogata H."/>
            <person name="Yamada T."/>
        </authorList>
    </citation>
    <scope>NUCLEOTIDE SEQUENCE [LARGE SCALE GENOMIC DNA]</scope>
    <source>
        <strain evidence="3 4">RP31</strain>
    </source>
</reference>
<dbReference type="InterPro" id="IPR041329">
    <property type="entry name" value="YubB_C"/>
</dbReference>
<dbReference type="EMBL" id="AP017925">
    <property type="protein sequence ID" value="BAW19292.1"/>
    <property type="molecule type" value="Genomic_DNA"/>
</dbReference>
<proteinExistence type="predicted"/>
<accession>A0A1L7N1D2</accession>
<dbReference type="Pfam" id="PF18406">
    <property type="entry name" value="DUF1281_C"/>
    <property type="match status" value="1"/>
</dbReference>
<organism evidence="3 4">
    <name type="scientific">Ralstonia phage RP31</name>
    <dbReference type="NCBI Taxonomy" id="1923890"/>
    <lineage>
        <taxon>Viruses</taxon>
        <taxon>Duplodnaviria</taxon>
        <taxon>Heunggongvirae</taxon>
        <taxon>Uroviricota</taxon>
        <taxon>Caudoviricetes</taxon>
        <taxon>Chimalliviridae</taxon>
        <taxon>Ripduovirus</taxon>
        <taxon>Ripduovirus RP12</taxon>
    </lineage>
</organism>
<keyword evidence="1" id="KW-0175">Coiled coil</keyword>
<evidence type="ECO:0000313" key="4">
    <source>
        <dbReference type="Proteomes" id="UP000222950"/>
    </source>
</evidence>
<feature type="coiled-coil region" evidence="1">
    <location>
        <begin position="27"/>
        <end position="54"/>
    </location>
</feature>
<evidence type="ECO:0000256" key="1">
    <source>
        <dbReference type="SAM" id="Coils"/>
    </source>
</evidence>